<dbReference type="OrthoDB" id="9984961at2759"/>
<dbReference type="InterPro" id="IPR006571">
    <property type="entry name" value="TLDc_dom"/>
</dbReference>
<reference evidence="3" key="1">
    <citation type="journal article" date="2019" name="bioRxiv">
        <title>The Genome of the Zebra Mussel, Dreissena polymorpha: A Resource for Invasive Species Research.</title>
        <authorList>
            <person name="McCartney M.A."/>
            <person name="Auch B."/>
            <person name="Kono T."/>
            <person name="Mallez S."/>
            <person name="Zhang Y."/>
            <person name="Obille A."/>
            <person name="Becker A."/>
            <person name="Abrahante J.E."/>
            <person name="Garbe J."/>
            <person name="Badalamenti J.P."/>
            <person name="Herman A."/>
            <person name="Mangelson H."/>
            <person name="Liachko I."/>
            <person name="Sullivan S."/>
            <person name="Sone E.D."/>
            <person name="Koren S."/>
            <person name="Silverstein K.A.T."/>
            <person name="Beckman K.B."/>
            <person name="Gohl D.M."/>
        </authorList>
    </citation>
    <scope>NUCLEOTIDE SEQUENCE</scope>
    <source>
        <strain evidence="3">Duluth1</strain>
        <tissue evidence="3">Whole animal</tissue>
    </source>
</reference>
<evidence type="ECO:0000256" key="1">
    <source>
        <dbReference type="ARBA" id="ARBA00009243"/>
    </source>
</evidence>
<evidence type="ECO:0000259" key="2">
    <source>
        <dbReference type="PROSITE" id="PS51886"/>
    </source>
</evidence>
<name>A0A9D4FCS5_DREPO</name>
<organism evidence="3 4">
    <name type="scientific">Dreissena polymorpha</name>
    <name type="common">Zebra mussel</name>
    <name type="synonym">Mytilus polymorpha</name>
    <dbReference type="NCBI Taxonomy" id="45954"/>
    <lineage>
        <taxon>Eukaryota</taxon>
        <taxon>Metazoa</taxon>
        <taxon>Spiralia</taxon>
        <taxon>Lophotrochozoa</taxon>
        <taxon>Mollusca</taxon>
        <taxon>Bivalvia</taxon>
        <taxon>Autobranchia</taxon>
        <taxon>Heteroconchia</taxon>
        <taxon>Euheterodonta</taxon>
        <taxon>Imparidentia</taxon>
        <taxon>Neoheterodontei</taxon>
        <taxon>Myida</taxon>
        <taxon>Dreissenoidea</taxon>
        <taxon>Dreissenidae</taxon>
        <taxon>Dreissena</taxon>
    </lineage>
</organism>
<evidence type="ECO:0000313" key="3">
    <source>
        <dbReference type="EMBL" id="KAH3795421.1"/>
    </source>
</evidence>
<sequence>MTGQLLDKYMDQLESWIGTGPKIFNLLYKITRDGCSGTAFHQKCDSRGPTVTVLYNQHDSLYGGYASSSWTSNGHFIPDVNAFMFQLRYSGSDKPIKFPIKSSYTGYSLIGNSTYGPIFGGNDLTAFSGTVNSSGGYFALNGSMQPQYFDFQGLTPDKINNGNMQVTELEVYGITDGQRIKTIQQTPLPPQFWRKTLEWNKKYLDTLTEGIVSFKPPGEMGLSDVRILMLGPVGTGKSSFYNTINSVFKGRISHSASCGIDSNGITIGYNPYEVNVRSGAKLNFRCCDTRGLEINQGLDILECGYLLNGNIPDYYQFNPVLQFGPDHSSFVYKPRVTEKIHCAVFVIDAVAVSDIPPKLVDKMSNIRRLVNQKGIPLAVLLTKVDLACQDVARSISNVFTSKKIEDAVNKAANLFGLPRNHVLPVKNYENEMELDDSISILALLALRQLLFFAEDYLQVLQGKQKACNLSNEKPDNRDQLEKCNDKKE</sequence>
<proteinExistence type="inferred from homology"/>
<dbReference type="SMART" id="SM00584">
    <property type="entry name" value="TLDc"/>
    <property type="match status" value="1"/>
</dbReference>
<protein>
    <recommendedName>
        <fullName evidence="2">TLDc domain-containing protein</fullName>
    </recommendedName>
</protein>
<dbReference type="CDD" id="cd00882">
    <property type="entry name" value="Ras_like_GTPase"/>
    <property type="match status" value="1"/>
</dbReference>
<keyword evidence="4" id="KW-1185">Reference proteome</keyword>
<dbReference type="AlphaFoldDB" id="A0A9D4FCS5"/>
<dbReference type="Proteomes" id="UP000828390">
    <property type="component" value="Unassembled WGS sequence"/>
</dbReference>
<dbReference type="PANTHER" id="PTHR14241">
    <property type="entry name" value="INTERFERON-INDUCED PROTEIN 44"/>
    <property type="match status" value="1"/>
</dbReference>
<dbReference type="PANTHER" id="PTHR14241:SF32">
    <property type="entry name" value="VWFA DOMAIN-CONTAINING PROTEIN-RELATED"/>
    <property type="match status" value="1"/>
</dbReference>
<comment type="caution">
    <text evidence="3">The sequence shown here is derived from an EMBL/GenBank/DDBJ whole genome shotgun (WGS) entry which is preliminary data.</text>
</comment>
<comment type="similarity">
    <text evidence="1">Belongs to the IFI44 family.</text>
</comment>
<dbReference type="PROSITE" id="PS51886">
    <property type="entry name" value="TLDC"/>
    <property type="match status" value="1"/>
</dbReference>
<dbReference type="EMBL" id="JAIWYP010000007">
    <property type="protein sequence ID" value="KAH3795421.1"/>
    <property type="molecule type" value="Genomic_DNA"/>
</dbReference>
<reference evidence="3" key="2">
    <citation type="submission" date="2020-11" db="EMBL/GenBank/DDBJ databases">
        <authorList>
            <person name="McCartney M.A."/>
            <person name="Auch B."/>
            <person name="Kono T."/>
            <person name="Mallez S."/>
            <person name="Becker A."/>
            <person name="Gohl D.M."/>
            <person name="Silverstein K.A.T."/>
            <person name="Koren S."/>
            <person name="Bechman K.B."/>
            <person name="Herman A."/>
            <person name="Abrahante J.E."/>
            <person name="Garbe J."/>
        </authorList>
    </citation>
    <scope>NUCLEOTIDE SEQUENCE</scope>
    <source>
        <strain evidence="3">Duluth1</strain>
        <tissue evidence="3">Whole animal</tissue>
    </source>
</reference>
<dbReference type="SUPFAM" id="SSF52540">
    <property type="entry name" value="P-loop containing nucleoside triphosphate hydrolases"/>
    <property type="match status" value="1"/>
</dbReference>
<dbReference type="Pfam" id="PF07534">
    <property type="entry name" value="TLD"/>
    <property type="match status" value="1"/>
</dbReference>
<accession>A0A9D4FCS5</accession>
<evidence type="ECO:0000313" key="4">
    <source>
        <dbReference type="Proteomes" id="UP000828390"/>
    </source>
</evidence>
<dbReference type="Gene3D" id="3.40.50.300">
    <property type="entry name" value="P-loop containing nucleotide triphosphate hydrolases"/>
    <property type="match status" value="1"/>
</dbReference>
<gene>
    <name evidence="3" type="ORF">DPMN_148971</name>
</gene>
<dbReference type="InterPro" id="IPR027417">
    <property type="entry name" value="P-loop_NTPase"/>
</dbReference>
<feature type="domain" description="TLDc" evidence="2">
    <location>
        <begin position="1"/>
        <end position="175"/>
    </location>
</feature>